<evidence type="ECO:0000313" key="3">
    <source>
        <dbReference type="EMBL" id="VDI56907.1"/>
    </source>
</evidence>
<name>A0A8B6G0D0_MYTGA</name>
<reference evidence="3" key="1">
    <citation type="submission" date="2018-11" db="EMBL/GenBank/DDBJ databases">
        <authorList>
            <person name="Alioto T."/>
            <person name="Alioto T."/>
        </authorList>
    </citation>
    <scope>NUCLEOTIDE SEQUENCE</scope>
</reference>
<dbReference type="EMBL" id="UYJE01007677">
    <property type="protein sequence ID" value="VDI56907.1"/>
    <property type="molecule type" value="Genomic_DNA"/>
</dbReference>
<evidence type="ECO:0000259" key="2">
    <source>
        <dbReference type="Pfam" id="PF13873"/>
    </source>
</evidence>
<feature type="region of interest" description="Disordered" evidence="1">
    <location>
        <begin position="482"/>
        <end position="504"/>
    </location>
</feature>
<dbReference type="Proteomes" id="UP000596742">
    <property type="component" value="Unassembled WGS sequence"/>
</dbReference>
<dbReference type="PANTHER" id="PTHR21411">
    <property type="entry name" value="APONTIC"/>
    <property type="match status" value="1"/>
</dbReference>
<comment type="caution">
    <text evidence="3">The sequence shown here is derived from an EMBL/GenBank/DDBJ whole genome shotgun (WGS) entry which is preliminary data.</text>
</comment>
<evidence type="ECO:0000313" key="4">
    <source>
        <dbReference type="Proteomes" id="UP000596742"/>
    </source>
</evidence>
<feature type="domain" description="Myb/SANT-like DNA-binding" evidence="2">
    <location>
        <begin position="301"/>
        <end position="366"/>
    </location>
</feature>
<dbReference type="Pfam" id="PF13873">
    <property type="entry name" value="Myb_DNA-bind_5"/>
    <property type="match status" value="1"/>
</dbReference>
<proteinExistence type="predicted"/>
<keyword evidence="4" id="KW-1185">Reference proteome</keyword>
<dbReference type="InterPro" id="IPR028002">
    <property type="entry name" value="Myb_DNA-bind_5"/>
</dbReference>
<sequence length="620" mass="67071">MPCQNISVVAEVKRRDVALFGLKFKNPANMQTMLGTSGNTGVQNPSNFAGSLSSSGSISTGSVGIKNPSNMAATLSGSGSLNPANIGTQSGQNPHKQVPGDMTGSLDQIHSKYGIQGGYVQHQIHEKPGEHNMIVGTSLNGGGAGNSHLPGRCINSHPEKCPMSCQEVDSVTGCIVCISSCQTAGSVTSAPTTSQPSVSTIGVQKTTTLKASHITGICQAFPVNCPRGSFAIQNGCPVCTGNNICKTSSALQKTVAPSSTQSTVTTTLAPSTTHAPATCAPVRCIAPCNKGIKFDASRCPEYLLELCSQRVGVIEDKKSDLLTLSKKAAAWKFIHNKFCARFGRKRTPIRIKEQWKRMKIAARAELRDRGIKPEVGANPVDPNTSTNKYYGETLDIISKVQEILFGKSQPSATINFENEDNETESMEVPFVIKTEPMDDISTFVPGHSECSSQHGTNKLVSDDSLPSTDNSAMYLLYDRRPSNAYPHESTSPTDGHFNKRPNNSQHKILQHHGQPKVPLKKSNNQAGLIVGNNSPSHEEVEQLPPTREHNMSDHFQSSAGQLNVDKHLLEFARIEHERKMQIMEEEHLLQMEVLNMQRDIAAAKLKKANFKLTANSLNYS</sequence>
<protein>
    <recommendedName>
        <fullName evidence="2">Myb/SANT-like DNA-binding domain-containing protein</fullName>
    </recommendedName>
</protein>
<evidence type="ECO:0000256" key="1">
    <source>
        <dbReference type="SAM" id="MobiDB-lite"/>
    </source>
</evidence>
<organism evidence="3 4">
    <name type="scientific">Mytilus galloprovincialis</name>
    <name type="common">Mediterranean mussel</name>
    <dbReference type="NCBI Taxonomy" id="29158"/>
    <lineage>
        <taxon>Eukaryota</taxon>
        <taxon>Metazoa</taxon>
        <taxon>Spiralia</taxon>
        <taxon>Lophotrochozoa</taxon>
        <taxon>Mollusca</taxon>
        <taxon>Bivalvia</taxon>
        <taxon>Autobranchia</taxon>
        <taxon>Pteriomorphia</taxon>
        <taxon>Mytilida</taxon>
        <taxon>Mytiloidea</taxon>
        <taxon>Mytilidae</taxon>
        <taxon>Mytilinae</taxon>
        <taxon>Mytilus</taxon>
    </lineage>
</organism>
<dbReference type="AlphaFoldDB" id="A0A8B6G0D0"/>
<dbReference type="PANTHER" id="PTHR21411:SF0">
    <property type="entry name" value="REGULATORY PROTEIN ZESTE"/>
    <property type="match status" value="1"/>
</dbReference>
<dbReference type="OrthoDB" id="6084504at2759"/>
<accession>A0A8B6G0D0</accession>
<gene>
    <name evidence="3" type="ORF">MGAL_10B033454</name>
</gene>